<organism evidence="2 3">
    <name type="scientific">Angomonas deanei</name>
    <dbReference type="NCBI Taxonomy" id="59799"/>
    <lineage>
        <taxon>Eukaryota</taxon>
        <taxon>Discoba</taxon>
        <taxon>Euglenozoa</taxon>
        <taxon>Kinetoplastea</taxon>
        <taxon>Metakinetoplastina</taxon>
        <taxon>Trypanosomatida</taxon>
        <taxon>Trypanosomatidae</taxon>
        <taxon>Strigomonadinae</taxon>
        <taxon>Angomonas</taxon>
    </lineage>
</organism>
<dbReference type="PANTHER" id="PTHR42707">
    <property type="entry name" value="ACYL-COA DEHYDROGENASE"/>
    <property type="match status" value="1"/>
</dbReference>
<protein>
    <submittedName>
        <fullName evidence="2">Acyl-CoA dehydrogenase, middle domain containing protein, putative</fullName>
    </submittedName>
</protein>
<dbReference type="InterPro" id="IPR052904">
    <property type="entry name" value="Acyl-CoA_dehydrogenase-like"/>
</dbReference>
<dbReference type="PANTHER" id="PTHR42707:SF2">
    <property type="entry name" value="ACD11 DEHYDROGENASE"/>
    <property type="match status" value="1"/>
</dbReference>
<feature type="domain" description="Acyl-CoA oxidase/dehydrogenase middle" evidence="1">
    <location>
        <begin position="45"/>
        <end position="114"/>
    </location>
</feature>
<dbReference type="InterPro" id="IPR009100">
    <property type="entry name" value="AcylCoA_DH/oxidase_NM_dom_sf"/>
</dbReference>
<dbReference type="GO" id="GO:0003995">
    <property type="term" value="F:acyl-CoA dehydrogenase activity"/>
    <property type="evidence" value="ECO:0007669"/>
    <property type="project" value="TreeGrafter"/>
</dbReference>
<dbReference type="InterPro" id="IPR006091">
    <property type="entry name" value="Acyl-CoA_Oxase/DH_mid-dom"/>
</dbReference>
<reference evidence="2 3" key="1">
    <citation type="submission" date="2020-08" db="EMBL/GenBank/DDBJ databases">
        <authorList>
            <person name="Newling K."/>
            <person name="Davey J."/>
            <person name="Forrester S."/>
        </authorList>
    </citation>
    <scope>NUCLEOTIDE SEQUENCE [LARGE SCALE GENOMIC DNA]</scope>
    <source>
        <strain evidence="3">Crithidia deanei Carvalho (ATCC PRA-265)</strain>
    </source>
</reference>
<dbReference type="Pfam" id="PF02770">
    <property type="entry name" value="Acyl-CoA_dh_M"/>
    <property type="match status" value="1"/>
</dbReference>
<dbReference type="AlphaFoldDB" id="A0A7G2CQA8"/>
<name>A0A7G2CQA8_9TRYP</name>
<evidence type="ECO:0000313" key="2">
    <source>
        <dbReference type="EMBL" id="CAD2221307.1"/>
    </source>
</evidence>
<evidence type="ECO:0000259" key="1">
    <source>
        <dbReference type="Pfam" id="PF02770"/>
    </source>
</evidence>
<sequence>MTAACVPSLEVGGPSFQPYIEKMTTPDYDGRDIHVSLKRAATCGMSMTEKQGGSDVRQNTTYAVPLEAATAGQSGASYRIVGHKWFTSAPMSDSFLTLAYSGDNELSCFLLPRWVAARRAQRRTALPAAKKQDGGQVQRQQ</sequence>
<dbReference type="Proteomes" id="UP000515908">
    <property type="component" value="Chromosome 20"/>
</dbReference>
<dbReference type="VEuPathDB" id="TriTrypDB:ADEAN_000883900"/>
<evidence type="ECO:0000313" key="3">
    <source>
        <dbReference type="Proteomes" id="UP000515908"/>
    </source>
</evidence>
<proteinExistence type="predicted"/>
<accession>A0A7G2CQA8</accession>
<dbReference type="Gene3D" id="2.40.110.20">
    <property type="match status" value="1"/>
</dbReference>
<keyword evidence="3" id="KW-1185">Reference proteome</keyword>
<gene>
    <name evidence="2" type="ORF">ADEAN_000883900</name>
</gene>
<dbReference type="EMBL" id="LR877164">
    <property type="protein sequence ID" value="CAD2221307.1"/>
    <property type="molecule type" value="Genomic_DNA"/>
</dbReference>
<dbReference type="SUPFAM" id="SSF56645">
    <property type="entry name" value="Acyl-CoA dehydrogenase NM domain-like"/>
    <property type="match status" value="1"/>
</dbReference>